<feature type="compositionally biased region" description="Basic and acidic residues" evidence="1">
    <location>
        <begin position="186"/>
        <end position="199"/>
    </location>
</feature>
<evidence type="ECO:0000313" key="5">
    <source>
        <dbReference type="Proteomes" id="UP000027138"/>
    </source>
</evidence>
<name>A0A067KRG2_JATCU</name>
<dbReference type="Proteomes" id="UP000027138">
    <property type="component" value="Unassembled WGS sequence"/>
</dbReference>
<accession>A0A067KRG2</accession>
<dbReference type="InterPro" id="IPR008480">
    <property type="entry name" value="DUF761_pln"/>
</dbReference>
<organism evidence="4 5">
    <name type="scientific">Jatropha curcas</name>
    <name type="common">Barbados nut</name>
    <dbReference type="NCBI Taxonomy" id="180498"/>
    <lineage>
        <taxon>Eukaryota</taxon>
        <taxon>Viridiplantae</taxon>
        <taxon>Streptophyta</taxon>
        <taxon>Embryophyta</taxon>
        <taxon>Tracheophyta</taxon>
        <taxon>Spermatophyta</taxon>
        <taxon>Magnoliopsida</taxon>
        <taxon>eudicotyledons</taxon>
        <taxon>Gunneridae</taxon>
        <taxon>Pentapetalae</taxon>
        <taxon>rosids</taxon>
        <taxon>fabids</taxon>
        <taxon>Malpighiales</taxon>
        <taxon>Euphorbiaceae</taxon>
        <taxon>Crotonoideae</taxon>
        <taxon>Jatropheae</taxon>
        <taxon>Jatropha</taxon>
    </lineage>
</organism>
<feature type="domain" description="DUF4408" evidence="3">
    <location>
        <begin position="55"/>
        <end position="84"/>
    </location>
</feature>
<dbReference type="PANTHER" id="PTHR33098:SF114">
    <property type="entry name" value="DUF4408 DOMAIN-CONTAINING PROTEIN"/>
    <property type="match status" value="1"/>
</dbReference>
<dbReference type="OrthoDB" id="1933168at2759"/>
<gene>
    <name evidence="4" type="ORF">JCGZ_09163</name>
</gene>
<dbReference type="PANTHER" id="PTHR33098">
    <property type="entry name" value="COTTON FIBER (DUF761)"/>
    <property type="match status" value="1"/>
</dbReference>
<dbReference type="STRING" id="180498.A0A067KRG2"/>
<evidence type="ECO:0000256" key="2">
    <source>
        <dbReference type="SAM" id="Phobius"/>
    </source>
</evidence>
<keyword evidence="2" id="KW-0812">Transmembrane</keyword>
<evidence type="ECO:0000259" key="3">
    <source>
        <dbReference type="Pfam" id="PF14364"/>
    </source>
</evidence>
<evidence type="ECO:0000256" key="1">
    <source>
        <dbReference type="SAM" id="MobiDB-lite"/>
    </source>
</evidence>
<feature type="compositionally biased region" description="Basic and acidic residues" evidence="1">
    <location>
        <begin position="237"/>
        <end position="264"/>
    </location>
</feature>
<dbReference type="Pfam" id="PF14364">
    <property type="entry name" value="DUF4408"/>
    <property type="match status" value="1"/>
</dbReference>
<sequence>MAYQFQSSIFRASKFEAMIWASKLVLISAGIISTVLLFKVAIIPFTFHLILSVIPSLWISLRSWLSPPFIYIILNFIIITIAATTTTDKTSSTKTHLPSLDKAQEETVWQDVIQENNTKSAQENQTLFPNAVVQEHDAIEENRDLWQNAIVPESDSAKEEKEEKEESLKPVEDSLEDTWKLIMEGQGKEKSPQLKKSETWHVPPRVVAGGGAADEEEVAADEEEEEEGGDSDPVAWAKRELKKSDTFSDRASLRREKSMSQDELNRRAEEFINKFNNEMRMQRQESDQRRFMAAVNRRV</sequence>
<feature type="transmembrane region" description="Helical" evidence="2">
    <location>
        <begin position="17"/>
        <end position="38"/>
    </location>
</feature>
<feature type="compositionally biased region" description="Basic and acidic residues" evidence="1">
    <location>
        <begin position="280"/>
        <end position="290"/>
    </location>
</feature>
<feature type="region of interest" description="Disordered" evidence="1">
    <location>
        <begin position="143"/>
        <end position="264"/>
    </location>
</feature>
<feature type="transmembrane region" description="Helical" evidence="2">
    <location>
        <begin position="69"/>
        <end position="87"/>
    </location>
</feature>
<feature type="region of interest" description="Disordered" evidence="1">
    <location>
        <begin position="278"/>
        <end position="299"/>
    </location>
</feature>
<evidence type="ECO:0000313" key="4">
    <source>
        <dbReference type="EMBL" id="KDP34875.1"/>
    </source>
</evidence>
<dbReference type="Pfam" id="PF05553">
    <property type="entry name" value="DUF761"/>
    <property type="match status" value="1"/>
</dbReference>
<reference evidence="4 5" key="1">
    <citation type="journal article" date="2014" name="PLoS ONE">
        <title>Global Analysis of Gene Expression Profiles in Physic Nut (Jatropha curcas L.) Seedlings Exposed to Salt Stress.</title>
        <authorList>
            <person name="Zhang L."/>
            <person name="Zhang C."/>
            <person name="Wu P."/>
            <person name="Chen Y."/>
            <person name="Li M."/>
            <person name="Jiang H."/>
            <person name="Wu G."/>
        </authorList>
    </citation>
    <scope>NUCLEOTIDE SEQUENCE [LARGE SCALE GENOMIC DNA]</scope>
    <source>
        <strain evidence="5">cv. GZQX0401</strain>
        <tissue evidence="4">Young leaves</tissue>
    </source>
</reference>
<dbReference type="KEGG" id="jcu:105636802"/>
<protein>
    <recommendedName>
        <fullName evidence="3">DUF4408 domain-containing protein</fullName>
    </recommendedName>
</protein>
<dbReference type="EMBL" id="KK914502">
    <property type="protein sequence ID" value="KDP34875.1"/>
    <property type="molecule type" value="Genomic_DNA"/>
</dbReference>
<proteinExistence type="predicted"/>
<dbReference type="InterPro" id="IPR025520">
    <property type="entry name" value="DUF4408"/>
</dbReference>
<dbReference type="AlphaFoldDB" id="A0A067KRG2"/>
<feature type="compositionally biased region" description="Acidic residues" evidence="1">
    <location>
        <begin position="213"/>
        <end position="230"/>
    </location>
</feature>
<keyword evidence="2" id="KW-0472">Membrane</keyword>
<keyword evidence="2" id="KW-1133">Transmembrane helix</keyword>
<keyword evidence="5" id="KW-1185">Reference proteome</keyword>
<feature type="compositionally biased region" description="Basic and acidic residues" evidence="1">
    <location>
        <begin position="155"/>
        <end position="172"/>
    </location>
</feature>